<dbReference type="InterPro" id="IPR011035">
    <property type="entry name" value="Ribosomal_bL25/Gln-tRNA_synth"/>
</dbReference>
<comment type="function">
    <text evidence="5">This is one of the proteins that binds to the 5S RNA in the ribosome where it forms part of the central protuberance.</text>
</comment>
<gene>
    <name evidence="5" type="primary">rplY</name>
    <name evidence="5" type="synonym">ctc</name>
    <name evidence="8" type="ORF">GNP93_14025</name>
</gene>
<dbReference type="HAMAP" id="MF_01334">
    <property type="entry name" value="Ribosomal_bL25_CTC"/>
    <property type="match status" value="1"/>
</dbReference>
<keyword evidence="3 5" id="KW-0689">Ribosomal protein</keyword>
<dbReference type="PANTHER" id="PTHR33284:SF1">
    <property type="entry name" value="RIBOSOMAL PROTEIN L25_GLN-TRNA SYNTHETASE, ANTI-CODON-BINDING DOMAIN-CONTAINING PROTEIN"/>
    <property type="match status" value="1"/>
</dbReference>
<dbReference type="GO" id="GO:0006412">
    <property type="term" value="P:translation"/>
    <property type="evidence" value="ECO:0007669"/>
    <property type="project" value="UniProtKB-UniRule"/>
</dbReference>
<dbReference type="InterPro" id="IPR020930">
    <property type="entry name" value="Ribosomal_uL5_bac-type"/>
</dbReference>
<evidence type="ECO:0000313" key="8">
    <source>
        <dbReference type="EMBL" id="MUG71788.1"/>
    </source>
</evidence>
<dbReference type="PANTHER" id="PTHR33284">
    <property type="entry name" value="RIBOSOMAL PROTEIN L25/GLN-TRNA SYNTHETASE, ANTI-CODON-BINDING DOMAIN-CONTAINING PROTEIN"/>
    <property type="match status" value="1"/>
</dbReference>
<dbReference type="InterPro" id="IPR020056">
    <property type="entry name" value="Rbsml_bL25/Gln-tRNA_synth_N"/>
</dbReference>
<dbReference type="RefSeq" id="WP_127605283.1">
    <property type="nucleotide sequence ID" value="NZ_JARTHJ010000042.1"/>
</dbReference>
<comment type="caution">
    <text evidence="8">The sequence shown here is derived from an EMBL/GenBank/DDBJ whole genome shotgun (WGS) entry which is preliminary data.</text>
</comment>
<dbReference type="Proteomes" id="UP000450917">
    <property type="component" value="Unassembled WGS sequence"/>
</dbReference>
<dbReference type="InterPro" id="IPR029751">
    <property type="entry name" value="Ribosomal_L25_dom"/>
</dbReference>
<name>A0A7X2ZBA2_9BACL</name>
<dbReference type="Gene3D" id="2.170.120.20">
    <property type="entry name" value="Ribosomal protein L25, beta domain"/>
    <property type="match status" value="1"/>
</dbReference>
<keyword evidence="4 5" id="KW-0687">Ribonucleoprotein</keyword>
<evidence type="ECO:0000256" key="1">
    <source>
        <dbReference type="ARBA" id="ARBA00022730"/>
    </source>
</evidence>
<dbReference type="EMBL" id="WNZX01000011">
    <property type="protein sequence ID" value="MUG71788.1"/>
    <property type="molecule type" value="Genomic_DNA"/>
</dbReference>
<reference evidence="8 9" key="1">
    <citation type="submission" date="2019-11" db="EMBL/GenBank/DDBJ databases">
        <title>Draft genome sequences of five Paenibacillus species of dairy origin.</title>
        <authorList>
            <person name="Olajide A.M."/>
            <person name="Chen S."/>
            <person name="Lapointe G."/>
        </authorList>
    </citation>
    <scope>NUCLEOTIDE SEQUENCE [LARGE SCALE GENOMIC DNA]</scope>
    <source>
        <strain evidence="8 9">2CS3</strain>
    </source>
</reference>
<sequence length="186" mass="20426">MSKSIQLSERTSVFKSQMKQSRKQGLIPAVLYGMGKDTISVEVNEKEVLDVLRKNPRAILQAVTSEAGVVPVLIQSIQRDTLTGKLIHIDFHHVNMSESMDSKVTIHFAGEAVGVKAGGVLQVEMYEVEVRCMPDQLPSAMEVDISGLAIGDQLLVSDLIFRDGVKVLSDPHAVMIQIKTLQEEEA</sequence>
<accession>A0A7X2ZBA2</accession>
<evidence type="ECO:0000259" key="6">
    <source>
        <dbReference type="Pfam" id="PF01386"/>
    </source>
</evidence>
<keyword evidence="9" id="KW-1185">Reference proteome</keyword>
<dbReference type="GO" id="GO:0003735">
    <property type="term" value="F:structural constituent of ribosome"/>
    <property type="evidence" value="ECO:0007669"/>
    <property type="project" value="InterPro"/>
</dbReference>
<keyword evidence="2 5" id="KW-0694">RNA-binding</keyword>
<protein>
    <recommendedName>
        <fullName evidence="5">Large ribosomal subunit protein bL25</fullName>
    </recommendedName>
    <alternativeName>
        <fullName evidence="5">General stress protein CTC</fullName>
    </alternativeName>
</protein>
<keyword evidence="1 5" id="KW-0699">rRNA-binding</keyword>
<proteinExistence type="inferred from homology"/>
<comment type="similarity">
    <text evidence="5">Belongs to the bacterial ribosomal protein bL25 family. CTC subfamily.</text>
</comment>
<evidence type="ECO:0000256" key="3">
    <source>
        <dbReference type="ARBA" id="ARBA00022980"/>
    </source>
</evidence>
<dbReference type="Pfam" id="PF14693">
    <property type="entry name" value="Ribosomal_TL5_C"/>
    <property type="match status" value="1"/>
</dbReference>
<dbReference type="CDD" id="cd00495">
    <property type="entry name" value="Ribosomal_L25_TL5_CTC"/>
    <property type="match status" value="1"/>
</dbReference>
<dbReference type="SUPFAM" id="SSF50715">
    <property type="entry name" value="Ribosomal protein L25-like"/>
    <property type="match status" value="1"/>
</dbReference>
<dbReference type="Pfam" id="PF01386">
    <property type="entry name" value="Ribosomal_L25p"/>
    <property type="match status" value="1"/>
</dbReference>
<organism evidence="8 9">
    <name type="scientific">Paenibacillus validus</name>
    <dbReference type="NCBI Taxonomy" id="44253"/>
    <lineage>
        <taxon>Bacteria</taxon>
        <taxon>Bacillati</taxon>
        <taxon>Bacillota</taxon>
        <taxon>Bacilli</taxon>
        <taxon>Bacillales</taxon>
        <taxon>Paenibacillaceae</taxon>
        <taxon>Paenibacillus</taxon>
    </lineage>
</organism>
<dbReference type="InterPro" id="IPR001021">
    <property type="entry name" value="Ribosomal_bL25_long"/>
</dbReference>
<dbReference type="NCBIfam" id="TIGR00731">
    <property type="entry name" value="bL25_bact_ctc"/>
    <property type="match status" value="1"/>
</dbReference>
<evidence type="ECO:0000256" key="5">
    <source>
        <dbReference type="HAMAP-Rule" id="MF_01334"/>
    </source>
</evidence>
<evidence type="ECO:0000313" key="9">
    <source>
        <dbReference type="Proteomes" id="UP000450917"/>
    </source>
</evidence>
<evidence type="ECO:0000256" key="4">
    <source>
        <dbReference type="ARBA" id="ARBA00023274"/>
    </source>
</evidence>
<dbReference type="GO" id="GO:0008097">
    <property type="term" value="F:5S rRNA binding"/>
    <property type="evidence" value="ECO:0007669"/>
    <property type="project" value="InterPro"/>
</dbReference>
<dbReference type="AlphaFoldDB" id="A0A7X2ZBA2"/>
<feature type="domain" description="Large ribosomal subunit protein bL25 beta" evidence="7">
    <location>
        <begin position="101"/>
        <end position="180"/>
    </location>
</feature>
<evidence type="ECO:0000259" key="7">
    <source>
        <dbReference type="Pfam" id="PF14693"/>
    </source>
</evidence>
<comment type="subunit">
    <text evidence="5">Part of the 50S ribosomal subunit; part of the 5S rRNA/L5/L18/L25 subcomplex. Contacts the 5S rRNA. Binds to the 5S rRNA independently of L5 and L18.</text>
</comment>
<dbReference type="InterPro" id="IPR037121">
    <property type="entry name" value="Ribosomal_bL25_C"/>
</dbReference>
<dbReference type="InterPro" id="IPR020057">
    <property type="entry name" value="Ribosomal_bL25_b-dom"/>
</dbReference>
<dbReference type="GO" id="GO:0022625">
    <property type="term" value="C:cytosolic large ribosomal subunit"/>
    <property type="evidence" value="ECO:0007669"/>
    <property type="project" value="TreeGrafter"/>
</dbReference>
<evidence type="ECO:0000256" key="2">
    <source>
        <dbReference type="ARBA" id="ARBA00022884"/>
    </source>
</evidence>
<feature type="domain" description="Large ribosomal subunit protein bL25 L25" evidence="6">
    <location>
        <begin position="6"/>
        <end position="91"/>
    </location>
</feature>
<dbReference type="Gene3D" id="2.40.240.10">
    <property type="entry name" value="Ribosomal Protein L25, Chain P"/>
    <property type="match status" value="1"/>
</dbReference>